<dbReference type="InterPro" id="IPR051458">
    <property type="entry name" value="Cyt/Met_Dipeptidase"/>
</dbReference>
<feature type="domain" description="Peptidase M20 dimerisation" evidence="4">
    <location>
        <begin position="197"/>
        <end position="354"/>
    </location>
</feature>
<dbReference type="Pfam" id="PF01546">
    <property type="entry name" value="Peptidase_M20"/>
    <property type="match status" value="1"/>
</dbReference>
<dbReference type="InterPro" id="IPR002933">
    <property type="entry name" value="Peptidase_M20"/>
</dbReference>
<keyword evidence="3" id="KW-0378">Hydrolase</keyword>
<dbReference type="EMBL" id="AP023356">
    <property type="protein sequence ID" value="BCJ47258.1"/>
    <property type="molecule type" value="Genomic_DNA"/>
</dbReference>
<organism evidence="5 6">
    <name type="scientific">Actinoplanes ianthinogenes</name>
    <dbReference type="NCBI Taxonomy" id="122358"/>
    <lineage>
        <taxon>Bacteria</taxon>
        <taxon>Bacillati</taxon>
        <taxon>Actinomycetota</taxon>
        <taxon>Actinomycetes</taxon>
        <taxon>Micromonosporales</taxon>
        <taxon>Micromonosporaceae</taxon>
        <taxon>Actinoplanes</taxon>
    </lineage>
</organism>
<protein>
    <submittedName>
        <fullName evidence="5">Peptidase</fullName>
    </submittedName>
</protein>
<evidence type="ECO:0000256" key="2">
    <source>
        <dbReference type="ARBA" id="ARBA00022723"/>
    </source>
</evidence>
<dbReference type="Proteomes" id="UP000676967">
    <property type="component" value="Chromosome"/>
</dbReference>
<dbReference type="InterPro" id="IPR011650">
    <property type="entry name" value="Peptidase_M20_dimer"/>
</dbReference>
<dbReference type="Gene3D" id="3.30.70.360">
    <property type="match status" value="1"/>
</dbReference>
<keyword evidence="2" id="KW-0479">Metal-binding</keyword>
<reference evidence="5 6" key="1">
    <citation type="submission" date="2020-08" db="EMBL/GenBank/DDBJ databases">
        <title>Whole genome shotgun sequence of Actinoplanes ianthinogenes NBRC 13996.</title>
        <authorList>
            <person name="Komaki H."/>
            <person name="Tamura T."/>
        </authorList>
    </citation>
    <scope>NUCLEOTIDE SEQUENCE [LARGE SCALE GENOMIC DNA]</scope>
    <source>
        <strain evidence="5 6">NBRC 13996</strain>
    </source>
</reference>
<dbReference type="SUPFAM" id="SSF53187">
    <property type="entry name" value="Zn-dependent exopeptidases"/>
    <property type="match status" value="1"/>
</dbReference>
<dbReference type="Pfam" id="PF07687">
    <property type="entry name" value="M20_dimer"/>
    <property type="match status" value="1"/>
</dbReference>
<dbReference type="PANTHER" id="PTHR43270">
    <property type="entry name" value="BETA-ALA-HIS DIPEPTIDASE"/>
    <property type="match status" value="1"/>
</dbReference>
<evidence type="ECO:0000256" key="1">
    <source>
        <dbReference type="ARBA" id="ARBA00022670"/>
    </source>
</evidence>
<keyword evidence="1" id="KW-0645">Protease</keyword>
<proteinExistence type="predicted"/>
<name>A0ABN6CPW5_9ACTN</name>
<sequence>MADETHQYLSWHIDDLIGELTEWVRIPSVAGVPEHAQDLLRSAHWLAGALRATGFPEVQVWNAPDAPAVHAEWCAAPGAPTVLIYSHHDVRAAKEEQWVETAPFEAVARDGYVYGRGASDAKGQVLSHLWGIRTHLAVTGRTAPAVNLKVLVEGEEETGSAHLAGLLDEHRDRLGADLVVFSDTMNWHTGQPAVCTSLRGMVSAQLRVHGPLRDVHSGGVSGPAPNPAVELARLIGALHDDRGRITLPGFYDDVLPLTGARRAELAALRYTDEDWLARSETRGIHGEAGYTVLERLWARPAVEVISMLAGDPTGPSRGAVPALAEAALSFRTAPGQCAAKVADRLRQWVAEEIKDGFPYDLSVAEQISQEPYQTPADLPALSVLADATHAGFGVAPGRMGNAGSGPAALLAERIGAPVLFFGTGLVEDRWHDSDERVAVSMLTRGAATLAHFWQRLAAA</sequence>
<evidence type="ECO:0000259" key="4">
    <source>
        <dbReference type="Pfam" id="PF07687"/>
    </source>
</evidence>
<keyword evidence="6" id="KW-1185">Reference proteome</keyword>
<evidence type="ECO:0000313" key="6">
    <source>
        <dbReference type="Proteomes" id="UP000676967"/>
    </source>
</evidence>
<dbReference type="Gene3D" id="3.40.630.10">
    <property type="entry name" value="Zn peptidases"/>
    <property type="match status" value="1"/>
</dbReference>
<dbReference type="RefSeq" id="WP_189334949.1">
    <property type="nucleotide sequence ID" value="NZ_AP023356.1"/>
</dbReference>
<gene>
    <name evidence="5" type="ORF">Aiant_79150</name>
</gene>
<accession>A0ABN6CPW5</accession>
<evidence type="ECO:0000313" key="5">
    <source>
        <dbReference type="EMBL" id="BCJ47258.1"/>
    </source>
</evidence>
<evidence type="ECO:0000256" key="3">
    <source>
        <dbReference type="ARBA" id="ARBA00022801"/>
    </source>
</evidence>
<dbReference type="PANTHER" id="PTHR43270:SF12">
    <property type="entry name" value="SUCCINYL-DIAMINOPIMELATE DESUCCINYLASE"/>
    <property type="match status" value="1"/>
</dbReference>